<organism evidence="1 2">
    <name type="scientific">Vitis rotundifolia</name>
    <name type="common">Muscadine grape</name>
    <dbReference type="NCBI Taxonomy" id="103349"/>
    <lineage>
        <taxon>Eukaryota</taxon>
        <taxon>Viridiplantae</taxon>
        <taxon>Streptophyta</taxon>
        <taxon>Embryophyta</taxon>
        <taxon>Tracheophyta</taxon>
        <taxon>Spermatophyta</taxon>
        <taxon>Magnoliopsida</taxon>
        <taxon>eudicotyledons</taxon>
        <taxon>Gunneridae</taxon>
        <taxon>Pentapetalae</taxon>
        <taxon>rosids</taxon>
        <taxon>Vitales</taxon>
        <taxon>Vitaceae</taxon>
        <taxon>Viteae</taxon>
        <taxon>Vitis</taxon>
    </lineage>
</organism>
<name>A0AA38YGU9_VITRO</name>
<dbReference type="Pfam" id="PF05910">
    <property type="entry name" value="DUF868"/>
    <property type="match status" value="1"/>
</dbReference>
<dbReference type="AlphaFoldDB" id="A0AA38YGU9"/>
<reference evidence="1 2" key="1">
    <citation type="journal article" date="2023" name="BMC Biotechnol.">
        <title>Vitis rotundifolia cv Carlos genome sequencing.</title>
        <authorList>
            <person name="Huff M."/>
            <person name="Hulse-Kemp A."/>
            <person name="Scheffler B."/>
            <person name="Youngblood R."/>
            <person name="Simpson S."/>
            <person name="Babiker E."/>
            <person name="Staton M."/>
        </authorList>
    </citation>
    <scope>NUCLEOTIDE SEQUENCE [LARGE SCALE GENOMIC DNA]</scope>
    <source>
        <tissue evidence="1">Leaf</tissue>
    </source>
</reference>
<keyword evidence="2" id="KW-1185">Reference proteome</keyword>
<evidence type="ECO:0000313" key="1">
    <source>
        <dbReference type="EMBL" id="KAJ9670199.1"/>
    </source>
</evidence>
<protein>
    <submittedName>
        <fullName evidence="1">Uncharacterized protein</fullName>
    </submittedName>
</protein>
<dbReference type="EMBL" id="JARBHA010000020">
    <property type="protein sequence ID" value="KAJ9670199.1"/>
    <property type="molecule type" value="Genomic_DNA"/>
</dbReference>
<gene>
    <name evidence="1" type="ORF">PVL29_026628</name>
</gene>
<dbReference type="InterPro" id="IPR008586">
    <property type="entry name" value="DUF868_pln"/>
</dbReference>
<dbReference type="PANTHER" id="PTHR31972:SF83">
    <property type="entry name" value="DUF868 FAMILY PROTEIN"/>
    <property type="match status" value="1"/>
</dbReference>
<accession>A0AA38YGU9</accession>
<evidence type="ECO:0000313" key="2">
    <source>
        <dbReference type="Proteomes" id="UP001168098"/>
    </source>
</evidence>
<dbReference type="PANTHER" id="PTHR31972">
    <property type="entry name" value="EXPRESSED PROTEIN"/>
    <property type="match status" value="1"/>
</dbReference>
<dbReference type="Proteomes" id="UP001168098">
    <property type="component" value="Unassembled WGS sequence"/>
</dbReference>
<proteinExistence type="predicted"/>
<sequence>MGFNSSVSRSTTQNLVTCICSYKLGAKSYLIIITWSKSLVSQCLSIEINDYMNYFEINSIQVDIYWDLSLAKFEYWLEPLECFYLAIVFNREIKLYDTKSQFQGNGQNYNLSIECDTIGVNNPFLIICIYSKTVMQVRHLRYKRPVEVLWDVHNWLFGPTIGNAIFIFQTYSSTEKLFDFLLSF</sequence>
<comment type="caution">
    <text evidence="1">The sequence shown here is derived from an EMBL/GenBank/DDBJ whole genome shotgun (WGS) entry which is preliminary data.</text>
</comment>